<evidence type="ECO:0000313" key="1">
    <source>
        <dbReference type="EMBL" id="KAJ3199640.1"/>
    </source>
</evidence>
<reference evidence="1" key="1">
    <citation type="submission" date="2020-05" db="EMBL/GenBank/DDBJ databases">
        <title>Phylogenomic resolution of chytrid fungi.</title>
        <authorList>
            <person name="Stajich J.E."/>
            <person name="Amses K."/>
            <person name="Simmons R."/>
            <person name="Seto K."/>
            <person name="Myers J."/>
            <person name="Bonds A."/>
            <person name="Quandt C.A."/>
            <person name="Barry K."/>
            <person name="Liu P."/>
            <person name="Grigoriev I."/>
            <person name="Longcore J.E."/>
            <person name="James T.Y."/>
        </authorList>
    </citation>
    <scope>NUCLEOTIDE SEQUENCE</scope>
    <source>
        <strain evidence="1">JEL0476</strain>
    </source>
</reference>
<evidence type="ECO:0000313" key="2">
    <source>
        <dbReference type="Proteomes" id="UP001211065"/>
    </source>
</evidence>
<dbReference type="Proteomes" id="UP001211065">
    <property type="component" value="Unassembled WGS sequence"/>
</dbReference>
<feature type="non-terminal residue" evidence="1">
    <location>
        <position position="1"/>
    </location>
</feature>
<organism evidence="1 2">
    <name type="scientific">Clydaea vesicula</name>
    <dbReference type="NCBI Taxonomy" id="447962"/>
    <lineage>
        <taxon>Eukaryota</taxon>
        <taxon>Fungi</taxon>
        <taxon>Fungi incertae sedis</taxon>
        <taxon>Chytridiomycota</taxon>
        <taxon>Chytridiomycota incertae sedis</taxon>
        <taxon>Chytridiomycetes</taxon>
        <taxon>Lobulomycetales</taxon>
        <taxon>Lobulomycetaceae</taxon>
        <taxon>Clydaea</taxon>
    </lineage>
</organism>
<protein>
    <submittedName>
        <fullName evidence="1">Uncharacterized protein</fullName>
    </submittedName>
</protein>
<name>A0AAD5XVB3_9FUNG</name>
<dbReference type="AlphaFoldDB" id="A0AAD5XVB3"/>
<dbReference type="EMBL" id="JADGJW010002069">
    <property type="protein sequence ID" value="KAJ3199640.1"/>
    <property type="molecule type" value="Genomic_DNA"/>
</dbReference>
<keyword evidence="2" id="KW-1185">Reference proteome</keyword>
<accession>A0AAD5XVB3</accession>
<feature type="non-terminal residue" evidence="1">
    <location>
        <position position="377"/>
    </location>
</feature>
<comment type="caution">
    <text evidence="1">The sequence shown here is derived from an EMBL/GenBank/DDBJ whole genome shotgun (WGS) entry which is preliminary data.</text>
</comment>
<proteinExistence type="predicted"/>
<sequence>RSAVEYNETLHKRTPCSSGSPSHQWDLSINLRYPCTSPERKTTSPPSSCILTSNNVNALNSPYLIDLWGEGYTSSGGLVTGCKRCYNINKEIQLVSPSASNAGCYIPNRIPVSNYYNWDDTYFGQYIPNKSVRFFNQEGSPAKDYTANQVIQALRPGGLFFTFGMAESELQIIERAFRNPRWTLPIDRMISELKVHTGRPAVFFTFNWNLNNLKSVKCARSKQSLWNIYYQSREQSWETCETAYLPPIYHIDYNHDVVPLYCVKNILSGMDAFFMASDDNCPITKYHGRQYYKWTYDAKDTEGSCTNGLITQRVYGQYTWEESVYGSDGREHTMQQGDWSNSGCDVSIDFWKSLQVRYLNGVTYSVPDVQILFAQPC</sequence>
<gene>
    <name evidence="1" type="ORF">HK099_003067</name>
</gene>